<feature type="compositionally biased region" description="Polar residues" evidence="7">
    <location>
        <begin position="14"/>
        <end position="27"/>
    </location>
</feature>
<dbReference type="EMBL" id="AP021906">
    <property type="protein sequence ID" value="BBP89883.1"/>
    <property type="molecule type" value="Genomic_DNA"/>
</dbReference>
<dbReference type="GO" id="GO:0016491">
    <property type="term" value="F:oxidoreductase activity"/>
    <property type="evidence" value="ECO:0007669"/>
    <property type="project" value="UniProtKB-KW"/>
</dbReference>
<dbReference type="SUPFAM" id="SSF63380">
    <property type="entry name" value="Riboflavin synthase domain-like"/>
    <property type="match status" value="1"/>
</dbReference>
<dbReference type="Pfam" id="PF00667">
    <property type="entry name" value="FAD_binding_1"/>
    <property type="match status" value="1"/>
</dbReference>
<reference evidence="9 10" key="1">
    <citation type="submission" date="2019-12" db="EMBL/GenBank/DDBJ databases">
        <title>Full genome sequence of a Bacillus safensis strain isolated from commercially available natto in Indonesia.</title>
        <authorList>
            <person name="Yoshida M."/>
            <person name="Uomi M."/>
            <person name="Waturangi D."/>
            <person name="Ekaputri J.J."/>
            <person name="Setiamarga D.H.E."/>
        </authorList>
    </citation>
    <scope>NUCLEOTIDE SEQUENCE [LARGE SCALE GENOMIC DNA]</scope>
    <source>
        <strain evidence="9 10">IDN1</strain>
    </source>
</reference>
<dbReference type="GO" id="GO:0010181">
    <property type="term" value="F:FMN binding"/>
    <property type="evidence" value="ECO:0007669"/>
    <property type="project" value="TreeGrafter"/>
</dbReference>
<dbReference type="AlphaFoldDB" id="A0A5S9M9S5"/>
<sequence>MASSLSEGGAVATPQESAEANTQTAASEYSRTNPFYAEVLENINLNGRGSNKETRHLELSLEGSGLVYEPGDSLGIYPTNDPALVDELITACGWNAEEAVTVHKNGDTLPLKEALTSHFEITVLTKPLLQKMASFTKSEALQVLFRRRKRRKVKSIYSRKRFSRCCS</sequence>
<dbReference type="Gene3D" id="1.20.990.10">
    <property type="entry name" value="NADPH-cytochrome p450 Reductase, Chain A, domain 3"/>
    <property type="match status" value="1"/>
</dbReference>
<keyword evidence="3" id="KW-0285">Flavoprotein</keyword>
<accession>A0A5S9M9S5</accession>
<dbReference type="PANTHER" id="PTHR19384">
    <property type="entry name" value="NITRIC OXIDE SYNTHASE-RELATED"/>
    <property type="match status" value="1"/>
</dbReference>
<feature type="region of interest" description="Disordered" evidence="7">
    <location>
        <begin position="1"/>
        <end position="27"/>
    </location>
</feature>
<keyword evidence="5" id="KW-0274">FAD</keyword>
<evidence type="ECO:0000256" key="6">
    <source>
        <dbReference type="ARBA" id="ARBA00023002"/>
    </source>
</evidence>
<dbReference type="InterPro" id="IPR003097">
    <property type="entry name" value="CysJ-like_FAD-binding"/>
</dbReference>
<evidence type="ECO:0000313" key="10">
    <source>
        <dbReference type="Proteomes" id="UP000464658"/>
    </source>
</evidence>
<dbReference type="InterPro" id="IPR023173">
    <property type="entry name" value="NADPH_Cyt_P450_Rdtase_alpha"/>
</dbReference>
<evidence type="ECO:0000259" key="8">
    <source>
        <dbReference type="Pfam" id="PF00667"/>
    </source>
</evidence>
<dbReference type="PANTHER" id="PTHR19384:SF128">
    <property type="entry name" value="NADPH OXIDOREDUCTASE A"/>
    <property type="match status" value="1"/>
</dbReference>
<evidence type="ECO:0000256" key="5">
    <source>
        <dbReference type="ARBA" id="ARBA00022827"/>
    </source>
</evidence>
<comment type="cofactor">
    <cofactor evidence="1">
        <name>FMN</name>
        <dbReference type="ChEBI" id="CHEBI:58210"/>
    </cofactor>
</comment>
<evidence type="ECO:0000313" key="9">
    <source>
        <dbReference type="EMBL" id="BBP89883.1"/>
    </source>
</evidence>
<feature type="domain" description="Sulfite reductase [NADPH] flavoprotein alpha-component-like FAD-binding" evidence="8">
    <location>
        <begin position="30"/>
        <end position="160"/>
    </location>
</feature>
<dbReference type="Proteomes" id="UP000464658">
    <property type="component" value="Chromosome"/>
</dbReference>
<organism evidence="9 10">
    <name type="scientific">Bacillus safensis</name>
    <dbReference type="NCBI Taxonomy" id="561879"/>
    <lineage>
        <taxon>Bacteria</taxon>
        <taxon>Bacillati</taxon>
        <taxon>Bacillota</taxon>
        <taxon>Bacilli</taxon>
        <taxon>Bacillales</taxon>
        <taxon>Bacillaceae</taxon>
        <taxon>Bacillus</taxon>
    </lineage>
</organism>
<evidence type="ECO:0000256" key="2">
    <source>
        <dbReference type="ARBA" id="ARBA00001974"/>
    </source>
</evidence>
<evidence type="ECO:0000256" key="1">
    <source>
        <dbReference type="ARBA" id="ARBA00001917"/>
    </source>
</evidence>
<evidence type="ECO:0000256" key="3">
    <source>
        <dbReference type="ARBA" id="ARBA00022630"/>
    </source>
</evidence>
<dbReference type="GO" id="GO:0005829">
    <property type="term" value="C:cytosol"/>
    <property type="evidence" value="ECO:0007669"/>
    <property type="project" value="TreeGrafter"/>
</dbReference>
<evidence type="ECO:0000256" key="4">
    <source>
        <dbReference type="ARBA" id="ARBA00022643"/>
    </source>
</evidence>
<dbReference type="GO" id="GO:0050660">
    <property type="term" value="F:flavin adenine dinucleotide binding"/>
    <property type="evidence" value="ECO:0007669"/>
    <property type="project" value="TreeGrafter"/>
</dbReference>
<dbReference type="Gene3D" id="2.40.30.10">
    <property type="entry name" value="Translation factors"/>
    <property type="match status" value="1"/>
</dbReference>
<gene>
    <name evidence="9" type="ORF">BsIDN1_35010</name>
</gene>
<keyword evidence="4" id="KW-0288">FMN</keyword>
<proteinExistence type="predicted"/>
<comment type="cofactor">
    <cofactor evidence="2">
        <name>FAD</name>
        <dbReference type="ChEBI" id="CHEBI:57692"/>
    </cofactor>
</comment>
<keyword evidence="6" id="KW-0560">Oxidoreductase</keyword>
<dbReference type="InterPro" id="IPR017938">
    <property type="entry name" value="Riboflavin_synthase-like_b-brl"/>
</dbReference>
<protein>
    <recommendedName>
        <fullName evidence="8">Sulfite reductase [NADPH] flavoprotein alpha-component-like FAD-binding domain-containing protein</fullName>
    </recommendedName>
</protein>
<evidence type="ECO:0000256" key="7">
    <source>
        <dbReference type="SAM" id="MobiDB-lite"/>
    </source>
</evidence>
<name>A0A5S9M9S5_BACIA</name>